<keyword evidence="3" id="KW-1185">Reference proteome</keyword>
<protein>
    <submittedName>
        <fullName evidence="2">Uncharacterized protein</fullName>
    </submittedName>
</protein>
<name>A0ABY5PC13_9ACTN</name>
<organism evidence="2 3">
    <name type="scientific">Svornostia abyssi</name>
    <dbReference type="NCBI Taxonomy" id="2898438"/>
    <lineage>
        <taxon>Bacteria</taxon>
        <taxon>Bacillati</taxon>
        <taxon>Actinomycetota</taxon>
        <taxon>Thermoleophilia</taxon>
        <taxon>Solirubrobacterales</taxon>
        <taxon>Baekduiaceae</taxon>
        <taxon>Svornostia</taxon>
    </lineage>
</organism>
<dbReference type="Proteomes" id="UP001058860">
    <property type="component" value="Chromosome"/>
</dbReference>
<dbReference type="RefSeq" id="WP_353862601.1">
    <property type="nucleotide sequence ID" value="NZ_CP088295.1"/>
</dbReference>
<gene>
    <name evidence="2" type="ORF">LRS13_15230</name>
</gene>
<accession>A0ABY5PC13</accession>
<dbReference type="EMBL" id="CP088295">
    <property type="protein sequence ID" value="UUY02065.1"/>
    <property type="molecule type" value="Genomic_DNA"/>
</dbReference>
<evidence type="ECO:0000313" key="3">
    <source>
        <dbReference type="Proteomes" id="UP001058860"/>
    </source>
</evidence>
<reference evidence="3" key="1">
    <citation type="submission" date="2021-11" db="EMBL/GenBank/DDBJ databases">
        <title>Cultivation dependent microbiological survey of springs from the worlds oldest radium mine currently devoted to the extraction of radon-saturated water.</title>
        <authorList>
            <person name="Kapinusova G."/>
            <person name="Smrhova T."/>
            <person name="Strejcek M."/>
            <person name="Suman J."/>
            <person name="Jani K."/>
            <person name="Pajer P."/>
            <person name="Uhlik O."/>
        </authorList>
    </citation>
    <scope>NUCLEOTIDE SEQUENCE [LARGE SCALE GENOMIC DNA]</scope>
    <source>
        <strain evidence="3">J379</strain>
    </source>
</reference>
<evidence type="ECO:0000256" key="1">
    <source>
        <dbReference type="SAM" id="MobiDB-lite"/>
    </source>
</evidence>
<feature type="region of interest" description="Disordered" evidence="1">
    <location>
        <begin position="91"/>
        <end position="111"/>
    </location>
</feature>
<proteinExistence type="predicted"/>
<evidence type="ECO:0000313" key="2">
    <source>
        <dbReference type="EMBL" id="UUY02065.1"/>
    </source>
</evidence>
<sequence>MASSASVAEEVQKRSSATLTRTHIIERIQRWDELYGAPPGTADWAPALARWRRQEWRIDRYRAGDPVSGEPWPSTNTVKRRFDGSFDEAVRAAGLTPRRPGPAPRRSVEADAPAVVVSQLSAVGTPEALAEAVRRVALSRATGQRGALDAALADVAREALRWRARL</sequence>